<organism evidence="1 2">
    <name type="scientific">Alicyclobacillus ferrooxydans</name>
    <dbReference type="NCBI Taxonomy" id="471514"/>
    <lineage>
        <taxon>Bacteria</taxon>
        <taxon>Bacillati</taxon>
        <taxon>Bacillota</taxon>
        <taxon>Bacilli</taxon>
        <taxon>Bacillales</taxon>
        <taxon>Alicyclobacillaceae</taxon>
        <taxon>Alicyclobacillus</taxon>
    </lineage>
</organism>
<dbReference type="STRING" id="471514.AN477_13395"/>
<reference evidence="1 2" key="1">
    <citation type="submission" date="2015-09" db="EMBL/GenBank/DDBJ databases">
        <title>Draft genome sequence of Alicyclobacillus ferrooxydans DSM 22381.</title>
        <authorList>
            <person name="Hemp J."/>
        </authorList>
    </citation>
    <scope>NUCLEOTIDE SEQUENCE [LARGE SCALE GENOMIC DNA]</scope>
    <source>
        <strain evidence="1 2">TC-34</strain>
    </source>
</reference>
<keyword evidence="2" id="KW-1185">Reference proteome</keyword>
<dbReference type="EMBL" id="LJCO01000054">
    <property type="protein sequence ID" value="KPV43290.1"/>
    <property type="molecule type" value="Genomic_DNA"/>
</dbReference>
<evidence type="ECO:0000313" key="1">
    <source>
        <dbReference type="EMBL" id="KPV43290.1"/>
    </source>
</evidence>
<dbReference type="AlphaFoldDB" id="A0A0P9EW64"/>
<name>A0A0P9EW64_9BACL</name>
<gene>
    <name evidence="1" type="ORF">AN477_13395</name>
</gene>
<accession>A0A0P9EW64</accession>
<protein>
    <recommendedName>
        <fullName evidence="3">General secretion pathway GspH domain-containing protein</fullName>
    </recommendedName>
</protein>
<proteinExistence type="predicted"/>
<dbReference type="PATRIC" id="fig|471514.4.peg.1381"/>
<evidence type="ECO:0000313" key="2">
    <source>
        <dbReference type="Proteomes" id="UP000050482"/>
    </source>
</evidence>
<comment type="caution">
    <text evidence="1">The sequence shown here is derived from an EMBL/GenBank/DDBJ whole genome shotgun (WGS) entry which is preliminary data.</text>
</comment>
<dbReference type="Proteomes" id="UP000050482">
    <property type="component" value="Unassembled WGS sequence"/>
</dbReference>
<sequence>MLSIFVTTTLLVGQAWLTKASLTATSIRLIEDLRYAQAGALASGHAWSVQLSKYTPDYTILNGTTPISRVTFASGVNYYHGYLQMTSGRVSYDPSGNAQESGVVRLESGALETDITLYMGSGLQSLHELGTTP</sequence>
<evidence type="ECO:0008006" key="3">
    <source>
        <dbReference type="Google" id="ProtNLM"/>
    </source>
</evidence>